<dbReference type="EMBL" id="CZDF01000174">
    <property type="protein sequence ID" value="CUR35401.1"/>
    <property type="molecule type" value="Genomic_DNA"/>
</dbReference>
<protein>
    <submittedName>
        <fullName evidence="2">Uncharacterized protein</fullName>
    </submittedName>
</protein>
<dbReference type="RefSeq" id="WP_072722380.1">
    <property type="nucleotide sequence ID" value="NZ_LN889815.1"/>
</dbReference>
<evidence type="ECO:0000313" key="3">
    <source>
        <dbReference type="Proteomes" id="UP000184315"/>
    </source>
</evidence>
<keyword evidence="3" id="KW-1185">Reference proteome</keyword>
<evidence type="ECO:0000256" key="1">
    <source>
        <dbReference type="SAM" id="MobiDB-lite"/>
    </source>
</evidence>
<accession>A0A1J1LUZ1</accession>
<feature type="compositionally biased region" description="Low complexity" evidence="1">
    <location>
        <begin position="410"/>
        <end position="424"/>
    </location>
</feature>
<sequence>MSNAKWAAIVYGRTHEVDFRFIATPKDFKNDKFEKNWALNHILTTTRSASKLSGNPRWSLFKNECHCVVGVTCMVRELIGRATEETSEDLTKDSKGRPLYVFVGYVARVDKEHAFPPLPPYLGNNLKFFEPLYQYVRDVWFVKNYEEASKVPSFTEYQDLPEGEFSSLTDYDSDFSQSLNYQNRYKVFLWPDSEEYRQKLWMTVPRCKRPISLCLGLAGQKDVIDSPFLNGTAEDVVQQIKINKHSKQPDEWDGVDEALSSETSRQVPMQQQPIRSVDSRQETVRQQHQYHQRQTNEIDSQSPLGWIVEKGKEDLKRTVEDAQKVVAKGQDLLQSISEPVSADQTRDDLAQQKQPRYRDQISQPQQTRKTHNPDRYPKNFTSQQHQTEDFGFKPKQPETESQKSQQNETQQSDSVQNSDSQDWF</sequence>
<dbReference type="Proteomes" id="UP000184315">
    <property type="component" value="Unassembled WGS sequence"/>
</dbReference>
<organism evidence="2 3">
    <name type="scientific">Planktothrix tepida PCC 9214</name>
    <dbReference type="NCBI Taxonomy" id="671072"/>
    <lineage>
        <taxon>Bacteria</taxon>
        <taxon>Bacillati</taxon>
        <taxon>Cyanobacteriota</taxon>
        <taxon>Cyanophyceae</taxon>
        <taxon>Oscillatoriophycideae</taxon>
        <taxon>Oscillatoriales</taxon>
        <taxon>Microcoleaceae</taxon>
        <taxon>Planktothrix</taxon>
    </lineage>
</organism>
<dbReference type="OrthoDB" id="516471at2"/>
<name>A0A1J1LUZ1_9CYAN</name>
<feature type="compositionally biased region" description="Polar residues" evidence="1">
    <location>
        <begin position="260"/>
        <end position="274"/>
    </location>
</feature>
<gene>
    <name evidence="2" type="ORF">PL9214670027</name>
</gene>
<feature type="compositionally biased region" description="Polar residues" evidence="1">
    <location>
        <begin position="286"/>
        <end position="303"/>
    </location>
</feature>
<feature type="region of interest" description="Disordered" evidence="1">
    <location>
        <begin position="336"/>
        <end position="424"/>
    </location>
</feature>
<feature type="compositionally biased region" description="Basic and acidic residues" evidence="1">
    <location>
        <begin position="386"/>
        <end position="401"/>
    </location>
</feature>
<dbReference type="AlphaFoldDB" id="A0A1J1LUZ1"/>
<proteinExistence type="predicted"/>
<feature type="region of interest" description="Disordered" evidence="1">
    <location>
        <begin position="245"/>
        <end position="305"/>
    </location>
</feature>
<reference evidence="3" key="1">
    <citation type="submission" date="2015-10" db="EMBL/GenBank/DDBJ databases">
        <authorList>
            <person name="Regsiter A."/>
            <person name="william w."/>
        </authorList>
    </citation>
    <scope>NUCLEOTIDE SEQUENCE [LARGE SCALE GENOMIC DNA]</scope>
</reference>
<evidence type="ECO:0000313" key="2">
    <source>
        <dbReference type="EMBL" id="CUR35401.1"/>
    </source>
</evidence>
<dbReference type="STRING" id="671072.PL9214670027"/>